<organism evidence="2 3">
    <name type="scientific">Nematocida displodere</name>
    <dbReference type="NCBI Taxonomy" id="1805483"/>
    <lineage>
        <taxon>Eukaryota</taxon>
        <taxon>Fungi</taxon>
        <taxon>Fungi incertae sedis</taxon>
        <taxon>Microsporidia</taxon>
        <taxon>Nematocida</taxon>
    </lineage>
</organism>
<evidence type="ECO:0000313" key="3">
    <source>
        <dbReference type="Proteomes" id="UP000185944"/>
    </source>
</evidence>
<reference evidence="2 3" key="1">
    <citation type="submission" date="2016-02" db="EMBL/GenBank/DDBJ databases">
        <title>Discovery of a natural microsporidian pathogen with a broad tissue tropism in Caenorhabditis elegans.</title>
        <authorList>
            <person name="Luallen R.J."/>
            <person name="Reinke A.W."/>
            <person name="Tong L."/>
            <person name="Botts M.R."/>
            <person name="Felix M.-A."/>
            <person name="Troemel E.R."/>
        </authorList>
    </citation>
    <scope>NUCLEOTIDE SEQUENCE [LARGE SCALE GENOMIC DNA]</scope>
    <source>
        <strain evidence="2 3">JUm2807</strain>
    </source>
</reference>
<dbReference type="AlphaFoldDB" id="A0A177EHA3"/>
<gene>
    <name evidence="2" type="ORF">NEDG_01831</name>
</gene>
<protein>
    <submittedName>
        <fullName evidence="2">Uncharacterized protein</fullName>
    </submittedName>
</protein>
<dbReference type="OrthoDB" id="2189998at2759"/>
<dbReference type="EMBL" id="LTDL01000019">
    <property type="protein sequence ID" value="OAG31353.1"/>
    <property type="molecule type" value="Genomic_DNA"/>
</dbReference>
<keyword evidence="1" id="KW-1133">Transmembrane helix</keyword>
<feature type="transmembrane region" description="Helical" evidence="1">
    <location>
        <begin position="128"/>
        <end position="146"/>
    </location>
</feature>
<accession>A0A177EHA3</accession>
<name>A0A177EHA3_9MICR</name>
<keyword evidence="1" id="KW-0472">Membrane</keyword>
<dbReference type="RefSeq" id="XP_067545049.1">
    <property type="nucleotide sequence ID" value="XM_067689249.1"/>
</dbReference>
<evidence type="ECO:0000256" key="1">
    <source>
        <dbReference type="SAM" id="Phobius"/>
    </source>
</evidence>
<sequence length="152" mass="17412">MHERSVKDLLERMQTLSREGLKKEKAAIIGKIAHGAFTDEEQMLLRTELQRTLMESVEKRSKAIEELQGTEEEIKRQCAVTSTVAKKLAESDGKLCKIKKGQETITGEMAKAYAIIQKRQKNEYKEDFIFFGALAVFFAICVFVLIDRLFIH</sequence>
<comment type="caution">
    <text evidence="2">The sequence shown here is derived from an EMBL/GenBank/DDBJ whole genome shotgun (WGS) entry which is preliminary data.</text>
</comment>
<proteinExistence type="predicted"/>
<keyword evidence="3" id="KW-1185">Reference proteome</keyword>
<dbReference type="Proteomes" id="UP000185944">
    <property type="component" value="Unassembled WGS sequence"/>
</dbReference>
<evidence type="ECO:0000313" key="2">
    <source>
        <dbReference type="EMBL" id="OAG31353.1"/>
    </source>
</evidence>
<dbReference type="VEuPathDB" id="MicrosporidiaDB:NEDG_01831"/>
<dbReference type="GeneID" id="93648181"/>
<keyword evidence="1" id="KW-0812">Transmembrane</keyword>